<dbReference type="AlphaFoldDB" id="D2NQQ5"/>
<proteinExistence type="predicted"/>
<sequence>MRVQGCDAVQVAVLLSEVQAVTNNELGLDVPADVLDLNVSLDDLGLAQQGANLNGSCAARNQVLLQPCQGQAGVDDVFYDQDVAAHQVGIQVLEDTHNAGGLGAGTVRGNSHPVHGVVALESAGKVSHDHDGALENTHQQHVLTGVVFVDARRQFGDLCINLFLAEENVLNIVLHVDSLHDVFLRILLDALRLRRGPRVRGFMPSHSGQCGWCSP</sequence>
<dbReference type="GO" id="GO:0016787">
    <property type="term" value="F:hydrolase activity"/>
    <property type="evidence" value="ECO:0007669"/>
    <property type="project" value="UniProtKB-KW"/>
</dbReference>
<evidence type="ECO:0000313" key="2">
    <source>
        <dbReference type="Proteomes" id="UP000001883"/>
    </source>
</evidence>
<reference evidence="2" key="1">
    <citation type="submission" date="2009-07" db="EMBL/GenBank/DDBJ databases">
        <title>Complete genome sequence of Rothia mucilaginosa DJ.</title>
        <authorList>
            <person name="Yamane K."/>
            <person name="Nambu T."/>
            <person name="Mashimo C."/>
            <person name="Sugimori C."/>
            <person name="Yamanaka T."/>
            <person name="Leung K."/>
            <person name="Fukushima H."/>
        </authorList>
    </citation>
    <scope>NUCLEOTIDE SEQUENCE [LARGE SCALE GENOMIC DNA]</scope>
    <source>
        <strain evidence="2">DY-18</strain>
    </source>
</reference>
<organism evidence="1 2">
    <name type="scientific">Rothia mucilaginosa (strain DY-18)</name>
    <name type="common">Stomatococcus mucilaginosus</name>
    <dbReference type="NCBI Taxonomy" id="680646"/>
    <lineage>
        <taxon>Bacteria</taxon>
        <taxon>Bacillati</taxon>
        <taxon>Actinomycetota</taxon>
        <taxon>Actinomycetes</taxon>
        <taxon>Micrococcales</taxon>
        <taxon>Micrococcaceae</taxon>
        <taxon>Rothia</taxon>
    </lineage>
</organism>
<keyword evidence="1" id="KW-0378">Hydrolase</keyword>
<name>D2NQQ5_ROTMD</name>
<dbReference type="HOGENOM" id="CLU_1282428_0_0_11"/>
<evidence type="ECO:0000313" key="1">
    <source>
        <dbReference type="EMBL" id="BAI63981.1"/>
    </source>
</evidence>
<dbReference type="KEGG" id="rmu:RMDY18_01490"/>
<accession>D2NQQ5</accession>
<keyword evidence="2" id="KW-1185">Reference proteome</keyword>
<gene>
    <name evidence="1" type="ordered locus">RMDY18_01490</name>
</gene>
<protein>
    <submittedName>
        <fullName evidence="1">Metal-dependent hydrolase of the beta-lactamase superfamily I</fullName>
    </submittedName>
</protein>
<reference evidence="1 2" key="2">
    <citation type="journal article" date="2010" name="J Osaka Dent Univ">
        <title>Isolation and identification of Rothia mucilaginosa from persistent apical periodontitis lesions.</title>
        <authorList>
            <person name="Yamane K."/>
            <person name="Yoshida M."/>
            <person name="Fujihira T."/>
            <person name="Baba T."/>
            <person name="Tsuji N."/>
            <person name="Hayashi H."/>
            <person name="Sugimori C."/>
            <person name="Yamanaka T."/>
            <person name="Mashimo C."/>
            <person name="Nambu T."/>
            <person name="Kawai H."/>
            <person name="Fukushima H."/>
        </authorList>
    </citation>
    <scope>NUCLEOTIDE SEQUENCE [LARGE SCALE GENOMIC DNA]</scope>
    <source>
        <strain evidence="1 2">DY-18</strain>
    </source>
</reference>
<reference evidence="1 2" key="3">
    <citation type="journal article" date="2010" name="Sequencing">
        <title>Complete Genome Sequence of Rothia mucilaginosa DY-18: A Clinical Isolate with Dense Meshwork-Like Structures from a Persistent Apical Periodontitis Lesion.</title>
        <authorList>
            <person name="Yamane K."/>
            <person name="Nambu T."/>
            <person name="Yamanaka T."/>
            <person name="Mashimo C."/>
            <person name="Sugimori C."/>
            <person name="Leung K.-P."/>
            <person name="Fukushima H."/>
        </authorList>
    </citation>
    <scope>NUCLEOTIDE SEQUENCE [LARGE SCALE GENOMIC DNA]</scope>
    <source>
        <strain evidence="1 2">DY-18</strain>
    </source>
</reference>
<dbReference type="Proteomes" id="UP000001883">
    <property type="component" value="Chromosome"/>
</dbReference>
<dbReference type="eggNOG" id="ENOG502ZQM7">
    <property type="taxonomic scope" value="Bacteria"/>
</dbReference>
<dbReference type="EMBL" id="AP011540">
    <property type="protein sequence ID" value="BAI63981.1"/>
    <property type="molecule type" value="Genomic_DNA"/>
</dbReference>